<dbReference type="EMBL" id="BNJK01000002">
    <property type="protein sequence ID" value="GHO97722.1"/>
    <property type="molecule type" value="Genomic_DNA"/>
</dbReference>
<evidence type="ECO:0000313" key="5">
    <source>
        <dbReference type="Proteomes" id="UP000597444"/>
    </source>
</evidence>
<feature type="domain" description="Methyltransferase" evidence="3">
    <location>
        <begin position="49"/>
        <end position="139"/>
    </location>
</feature>
<keyword evidence="2" id="KW-0808">Transferase</keyword>
<dbReference type="GO" id="GO:0032259">
    <property type="term" value="P:methylation"/>
    <property type="evidence" value="ECO:0007669"/>
    <property type="project" value="UniProtKB-KW"/>
</dbReference>
<keyword evidence="5" id="KW-1185">Reference proteome</keyword>
<name>A0A8J3IVU7_9CHLR</name>
<keyword evidence="1 4" id="KW-0489">Methyltransferase</keyword>
<accession>A0A8J3IVU7</accession>
<dbReference type="InterPro" id="IPR041698">
    <property type="entry name" value="Methyltransf_25"/>
</dbReference>
<proteinExistence type="predicted"/>
<evidence type="ECO:0000256" key="1">
    <source>
        <dbReference type="ARBA" id="ARBA00022603"/>
    </source>
</evidence>
<dbReference type="PANTHER" id="PTHR44942:SF4">
    <property type="entry name" value="METHYLTRANSFERASE TYPE 11 DOMAIN-CONTAINING PROTEIN"/>
    <property type="match status" value="1"/>
</dbReference>
<evidence type="ECO:0000259" key="3">
    <source>
        <dbReference type="Pfam" id="PF13649"/>
    </source>
</evidence>
<dbReference type="PANTHER" id="PTHR44942">
    <property type="entry name" value="METHYLTRANSF_11 DOMAIN-CONTAINING PROTEIN"/>
    <property type="match status" value="1"/>
</dbReference>
<gene>
    <name evidence="4" type="ORF">KSF_077700</name>
</gene>
<reference evidence="4" key="1">
    <citation type="submission" date="2020-10" db="EMBL/GenBank/DDBJ databases">
        <title>Taxonomic study of unclassified bacteria belonging to the class Ktedonobacteria.</title>
        <authorList>
            <person name="Yabe S."/>
            <person name="Wang C.M."/>
            <person name="Zheng Y."/>
            <person name="Sakai Y."/>
            <person name="Cavaletti L."/>
            <person name="Monciardini P."/>
            <person name="Donadio S."/>
        </authorList>
    </citation>
    <scope>NUCLEOTIDE SEQUENCE</scope>
    <source>
        <strain evidence="4">ID150040</strain>
    </source>
</reference>
<dbReference type="RefSeq" id="WP_220208503.1">
    <property type="nucleotide sequence ID" value="NZ_BNJK01000002.1"/>
</dbReference>
<evidence type="ECO:0000313" key="4">
    <source>
        <dbReference type="EMBL" id="GHO97722.1"/>
    </source>
</evidence>
<dbReference type="Pfam" id="PF13649">
    <property type="entry name" value="Methyltransf_25"/>
    <property type="match status" value="1"/>
</dbReference>
<organism evidence="4 5">
    <name type="scientific">Reticulibacter mediterranei</name>
    <dbReference type="NCBI Taxonomy" id="2778369"/>
    <lineage>
        <taxon>Bacteria</taxon>
        <taxon>Bacillati</taxon>
        <taxon>Chloroflexota</taxon>
        <taxon>Ktedonobacteria</taxon>
        <taxon>Ktedonobacterales</taxon>
        <taxon>Reticulibacteraceae</taxon>
        <taxon>Reticulibacter</taxon>
    </lineage>
</organism>
<dbReference type="GO" id="GO:0008168">
    <property type="term" value="F:methyltransferase activity"/>
    <property type="evidence" value="ECO:0007669"/>
    <property type="project" value="UniProtKB-KW"/>
</dbReference>
<sequence>MQKPEYFTVHNAEAFKEQSVAKSYHLRPTYPAETFTILVELMRGESQHVLDVGSGTGNVARHLVELVERVDAVDFSQAMIEQGKQLPNGQHPGLHWLYGRVEDIALDPPYALVTAGASLHWMDWNVVMPRFRELLVPGGYLAVVSVDAQPDPWSSLSDVLRSYRTDSKDYKYNMLEELERHGLFRKVGERRTAPVSLVQSLDDYIESYHSRSGFSRERMGQERADEFDREAKKLLLQSYPTGEIPLQVTGGVVWGYPAPHDA</sequence>
<dbReference type="InterPro" id="IPR051052">
    <property type="entry name" value="Diverse_substrate_MTase"/>
</dbReference>
<dbReference type="Gene3D" id="3.40.50.150">
    <property type="entry name" value="Vaccinia Virus protein VP39"/>
    <property type="match status" value="1"/>
</dbReference>
<dbReference type="InterPro" id="IPR029063">
    <property type="entry name" value="SAM-dependent_MTases_sf"/>
</dbReference>
<dbReference type="Proteomes" id="UP000597444">
    <property type="component" value="Unassembled WGS sequence"/>
</dbReference>
<comment type="caution">
    <text evidence="4">The sequence shown here is derived from an EMBL/GenBank/DDBJ whole genome shotgun (WGS) entry which is preliminary data.</text>
</comment>
<evidence type="ECO:0000256" key="2">
    <source>
        <dbReference type="ARBA" id="ARBA00022679"/>
    </source>
</evidence>
<dbReference type="CDD" id="cd02440">
    <property type="entry name" value="AdoMet_MTases"/>
    <property type="match status" value="1"/>
</dbReference>
<dbReference type="SUPFAM" id="SSF53335">
    <property type="entry name" value="S-adenosyl-L-methionine-dependent methyltransferases"/>
    <property type="match status" value="1"/>
</dbReference>
<dbReference type="AlphaFoldDB" id="A0A8J3IVU7"/>
<protein>
    <submittedName>
        <fullName evidence="4">Methyltransferase</fullName>
    </submittedName>
</protein>